<evidence type="ECO:0000256" key="13">
    <source>
        <dbReference type="ARBA" id="ARBA00033392"/>
    </source>
</evidence>
<keyword evidence="7 15" id="KW-0963">Cytoplasm</keyword>
<dbReference type="InterPro" id="IPR023148">
    <property type="entry name" value="tRNA_m1G_MeTrfase_C_sf"/>
</dbReference>
<dbReference type="GO" id="GO:0052906">
    <property type="term" value="F:tRNA (guanine(37)-N1)-methyltransferase activity"/>
    <property type="evidence" value="ECO:0007669"/>
    <property type="project" value="UniProtKB-UniRule"/>
</dbReference>
<evidence type="ECO:0000313" key="19">
    <source>
        <dbReference type="EMBL" id="HER96467.1"/>
    </source>
</evidence>
<feature type="domain" description="tRNA methyltransferase TRMD/TRM10-type" evidence="18">
    <location>
        <begin position="1"/>
        <end position="230"/>
    </location>
</feature>
<dbReference type="PANTHER" id="PTHR46417">
    <property type="entry name" value="TRNA (GUANINE-N(1)-)-METHYLTRANSFERASE"/>
    <property type="match status" value="1"/>
</dbReference>
<dbReference type="Pfam" id="PF01746">
    <property type="entry name" value="tRNA_m1G_MT"/>
    <property type="match status" value="1"/>
</dbReference>
<proteinExistence type="inferred from homology"/>
<dbReference type="FunFam" id="3.40.1280.10:FF:000001">
    <property type="entry name" value="tRNA (guanine-N(1)-)-methyltransferase"/>
    <property type="match status" value="1"/>
</dbReference>
<evidence type="ECO:0000256" key="14">
    <source>
        <dbReference type="ARBA" id="ARBA00047783"/>
    </source>
</evidence>
<organism evidence="19">
    <name type="scientific">Rhodothermus marinus</name>
    <name type="common">Rhodothermus obamensis</name>
    <dbReference type="NCBI Taxonomy" id="29549"/>
    <lineage>
        <taxon>Bacteria</taxon>
        <taxon>Pseudomonadati</taxon>
        <taxon>Rhodothermota</taxon>
        <taxon>Rhodothermia</taxon>
        <taxon>Rhodothermales</taxon>
        <taxon>Rhodothermaceae</taxon>
        <taxon>Rhodothermus</taxon>
    </lineage>
</organism>
<comment type="function">
    <text evidence="1 15 17">Specifically methylates guanosine-37 in various tRNAs.</text>
</comment>
<comment type="caution">
    <text evidence="19">The sequence shown here is derived from an EMBL/GenBank/DDBJ whole genome shotgun (WGS) entry which is preliminary data.</text>
</comment>
<comment type="similarity">
    <text evidence="3 15 17">Belongs to the RNA methyltransferase TrmD family.</text>
</comment>
<evidence type="ECO:0000256" key="4">
    <source>
        <dbReference type="ARBA" id="ARBA00011738"/>
    </source>
</evidence>
<dbReference type="PANTHER" id="PTHR46417:SF1">
    <property type="entry name" value="TRNA (GUANINE-N(1)-)-METHYLTRANSFERASE"/>
    <property type="match status" value="1"/>
</dbReference>
<dbReference type="GO" id="GO:0005829">
    <property type="term" value="C:cytosol"/>
    <property type="evidence" value="ECO:0007669"/>
    <property type="project" value="TreeGrafter"/>
</dbReference>
<dbReference type="InterPro" id="IPR016009">
    <property type="entry name" value="tRNA_MeTrfase_TRMD/TRM10"/>
</dbReference>
<comment type="catalytic activity">
    <reaction evidence="14 15 17">
        <text>guanosine(37) in tRNA + S-adenosyl-L-methionine = N(1)-methylguanosine(37) in tRNA + S-adenosyl-L-homocysteine + H(+)</text>
        <dbReference type="Rhea" id="RHEA:36899"/>
        <dbReference type="Rhea" id="RHEA-COMP:10145"/>
        <dbReference type="Rhea" id="RHEA-COMP:10147"/>
        <dbReference type="ChEBI" id="CHEBI:15378"/>
        <dbReference type="ChEBI" id="CHEBI:57856"/>
        <dbReference type="ChEBI" id="CHEBI:59789"/>
        <dbReference type="ChEBI" id="CHEBI:73542"/>
        <dbReference type="ChEBI" id="CHEBI:74269"/>
        <dbReference type="EC" id="2.1.1.228"/>
    </reaction>
</comment>
<dbReference type="GO" id="GO:0002939">
    <property type="term" value="P:tRNA N1-guanine methylation"/>
    <property type="evidence" value="ECO:0007669"/>
    <property type="project" value="TreeGrafter"/>
</dbReference>
<dbReference type="Gene3D" id="3.40.1280.10">
    <property type="match status" value="1"/>
</dbReference>
<evidence type="ECO:0000256" key="1">
    <source>
        <dbReference type="ARBA" id="ARBA00002634"/>
    </source>
</evidence>
<name>A0A7V2B197_RHOMR</name>
<dbReference type="AlphaFoldDB" id="A0A7V2B197"/>
<evidence type="ECO:0000256" key="5">
    <source>
        <dbReference type="ARBA" id="ARBA00012807"/>
    </source>
</evidence>
<evidence type="ECO:0000259" key="18">
    <source>
        <dbReference type="Pfam" id="PF01746"/>
    </source>
</evidence>
<dbReference type="EMBL" id="DSGB01000005">
    <property type="protein sequence ID" value="HER96467.1"/>
    <property type="molecule type" value="Genomic_DNA"/>
</dbReference>
<dbReference type="NCBIfam" id="NF000648">
    <property type="entry name" value="PRK00026.1"/>
    <property type="match status" value="1"/>
</dbReference>
<evidence type="ECO:0000256" key="3">
    <source>
        <dbReference type="ARBA" id="ARBA00007630"/>
    </source>
</evidence>
<evidence type="ECO:0000256" key="16">
    <source>
        <dbReference type="PIRSR" id="PIRSR000386-1"/>
    </source>
</evidence>
<dbReference type="EC" id="2.1.1.228" evidence="5 15"/>
<reference evidence="19" key="1">
    <citation type="journal article" date="2020" name="mSystems">
        <title>Genome- and Community-Level Interaction Insights into Carbon Utilization and Element Cycling Functions of Hydrothermarchaeota in Hydrothermal Sediment.</title>
        <authorList>
            <person name="Zhou Z."/>
            <person name="Liu Y."/>
            <person name="Xu W."/>
            <person name="Pan J."/>
            <person name="Luo Z.H."/>
            <person name="Li M."/>
        </authorList>
    </citation>
    <scope>NUCLEOTIDE SEQUENCE [LARGE SCALE GENOMIC DNA]</scope>
    <source>
        <strain evidence="19">SpSt-143</strain>
    </source>
</reference>
<evidence type="ECO:0000256" key="17">
    <source>
        <dbReference type="RuleBase" id="RU003464"/>
    </source>
</evidence>
<dbReference type="InterPro" id="IPR002649">
    <property type="entry name" value="tRNA_m1G_MeTrfase_TrmD"/>
</dbReference>
<dbReference type="FunFam" id="1.10.1270.20:FF:000001">
    <property type="entry name" value="tRNA (guanine-N(1)-)-methyltransferase"/>
    <property type="match status" value="1"/>
</dbReference>
<evidence type="ECO:0000256" key="9">
    <source>
        <dbReference type="ARBA" id="ARBA00022679"/>
    </source>
</evidence>
<keyword evidence="9 15" id="KW-0808">Transferase</keyword>
<comment type="subunit">
    <text evidence="4 15 17">Homodimer.</text>
</comment>
<dbReference type="InterPro" id="IPR029028">
    <property type="entry name" value="Alpha/beta_knot_MTases"/>
</dbReference>
<dbReference type="CDD" id="cd18080">
    <property type="entry name" value="TrmD-like"/>
    <property type="match status" value="1"/>
</dbReference>
<feature type="binding site" evidence="15 16">
    <location>
        <begin position="137"/>
        <end position="142"/>
    </location>
    <ligand>
        <name>S-adenosyl-L-methionine</name>
        <dbReference type="ChEBI" id="CHEBI:59789"/>
    </ligand>
</feature>
<evidence type="ECO:0000256" key="2">
    <source>
        <dbReference type="ARBA" id="ARBA00004496"/>
    </source>
</evidence>
<evidence type="ECO:0000256" key="8">
    <source>
        <dbReference type="ARBA" id="ARBA00022603"/>
    </source>
</evidence>
<dbReference type="PIRSF" id="PIRSF000386">
    <property type="entry name" value="tRNA_mtase"/>
    <property type="match status" value="1"/>
</dbReference>
<comment type="subcellular location">
    <subcellularLocation>
        <location evidence="2 15 17">Cytoplasm</location>
    </subcellularLocation>
</comment>
<evidence type="ECO:0000256" key="15">
    <source>
        <dbReference type="HAMAP-Rule" id="MF_00605"/>
    </source>
</evidence>
<dbReference type="Gene3D" id="1.10.1270.20">
    <property type="entry name" value="tRNA(m1g37)methyltransferase, domain 2"/>
    <property type="match status" value="1"/>
</dbReference>
<protein>
    <recommendedName>
        <fullName evidence="6 15">tRNA (guanine-N(1)-)-methyltransferase</fullName>
        <ecNumber evidence="5 15">2.1.1.228</ecNumber>
    </recommendedName>
    <alternativeName>
        <fullName evidence="12 15">M1G-methyltransferase</fullName>
    </alternativeName>
    <alternativeName>
        <fullName evidence="13 15">tRNA [GM37] methyltransferase</fullName>
    </alternativeName>
</protein>
<keyword evidence="8 15" id="KW-0489">Methyltransferase</keyword>
<keyword evidence="11 15" id="KW-0819">tRNA processing</keyword>
<evidence type="ECO:0000256" key="6">
    <source>
        <dbReference type="ARBA" id="ARBA00014679"/>
    </source>
</evidence>
<evidence type="ECO:0000256" key="7">
    <source>
        <dbReference type="ARBA" id="ARBA00022490"/>
    </source>
</evidence>
<dbReference type="SUPFAM" id="SSF75217">
    <property type="entry name" value="alpha/beta knot"/>
    <property type="match status" value="1"/>
</dbReference>
<feature type="binding site" evidence="15 16">
    <location>
        <position position="117"/>
    </location>
    <ligand>
        <name>S-adenosyl-L-methionine</name>
        <dbReference type="ChEBI" id="CHEBI:59789"/>
    </ligand>
</feature>
<gene>
    <name evidence="15 19" type="primary">trmD</name>
    <name evidence="19" type="ORF">ENO59_08120</name>
</gene>
<evidence type="ECO:0000256" key="10">
    <source>
        <dbReference type="ARBA" id="ARBA00022691"/>
    </source>
</evidence>
<evidence type="ECO:0000256" key="12">
    <source>
        <dbReference type="ARBA" id="ARBA00029736"/>
    </source>
</evidence>
<dbReference type="InterPro" id="IPR029026">
    <property type="entry name" value="tRNA_m1G_MTases_N"/>
</dbReference>
<accession>A0A7V2B197</accession>
<dbReference type="NCBIfam" id="TIGR00088">
    <property type="entry name" value="trmD"/>
    <property type="match status" value="1"/>
</dbReference>
<evidence type="ECO:0000256" key="11">
    <source>
        <dbReference type="ARBA" id="ARBA00022694"/>
    </source>
</evidence>
<dbReference type="HAMAP" id="MF_00605">
    <property type="entry name" value="TrmD"/>
    <property type="match status" value="1"/>
</dbReference>
<sequence length="238" mass="26640">MRIDIVTAFPDLVRGPLEYSILRRARMRGLVDIRVHDLRDYTTDRHRQIDDYPYGGGSGMVLKPEPIFRCIEAIQAEAARQGQTIDEVIYLTPDGQVFTQELATRLSLCQQLILLAGHYKGVDQRVRDALVTMELSIGDYVLSGGELPALVVVDAIVRLIPGVLGDASSALSDSFQDGLLDAPVYTRPAVYRGMAVPEVLLSGDHQRIAAWREAQRLEKTRQRRPDLLEKLELTTNDE</sequence>
<keyword evidence="10 15" id="KW-0949">S-adenosyl-L-methionine</keyword>